<feature type="domain" description="Integrase zinc-binding" evidence="1">
    <location>
        <begin position="52"/>
        <end position="100"/>
    </location>
</feature>
<gene>
    <name evidence="2" type="ORF">CR513_14507</name>
</gene>
<evidence type="ECO:0000313" key="2">
    <source>
        <dbReference type="EMBL" id="RDY02070.1"/>
    </source>
</evidence>
<dbReference type="OrthoDB" id="1739170at2759"/>
<evidence type="ECO:0000259" key="1">
    <source>
        <dbReference type="Pfam" id="PF17921"/>
    </source>
</evidence>
<feature type="non-terminal residue" evidence="2">
    <location>
        <position position="1"/>
    </location>
</feature>
<accession>A0A371HH22</accession>
<evidence type="ECO:0000313" key="3">
    <source>
        <dbReference type="Proteomes" id="UP000257109"/>
    </source>
</evidence>
<proteinExistence type="predicted"/>
<dbReference type="Pfam" id="PF17921">
    <property type="entry name" value="Integrase_H2C2"/>
    <property type="match status" value="1"/>
</dbReference>
<dbReference type="InterPro" id="IPR041588">
    <property type="entry name" value="Integrase_H2C2"/>
</dbReference>
<comment type="caution">
    <text evidence="2">The sequence shown here is derived from an EMBL/GenBank/DDBJ whole genome shotgun (WGS) entry which is preliminary data.</text>
</comment>
<dbReference type="Gene3D" id="1.10.340.70">
    <property type="match status" value="1"/>
</dbReference>
<dbReference type="EMBL" id="QJKJ01002604">
    <property type="protein sequence ID" value="RDY02070.1"/>
    <property type="molecule type" value="Genomic_DNA"/>
</dbReference>
<reference evidence="2" key="1">
    <citation type="submission" date="2018-05" db="EMBL/GenBank/DDBJ databases">
        <title>Draft genome of Mucuna pruriens seed.</title>
        <authorList>
            <person name="Nnadi N.E."/>
            <person name="Vos R."/>
            <person name="Hasami M.H."/>
            <person name="Devisetty U.K."/>
            <person name="Aguiy J.C."/>
        </authorList>
    </citation>
    <scope>NUCLEOTIDE SEQUENCE [LARGE SCALE GENOMIC DNA]</scope>
    <source>
        <strain evidence="2">JCA_2017</strain>
    </source>
</reference>
<name>A0A371HH22_MUCPR</name>
<organism evidence="2 3">
    <name type="scientific">Mucuna pruriens</name>
    <name type="common">Velvet bean</name>
    <name type="synonym">Dolichos pruriens</name>
    <dbReference type="NCBI Taxonomy" id="157652"/>
    <lineage>
        <taxon>Eukaryota</taxon>
        <taxon>Viridiplantae</taxon>
        <taxon>Streptophyta</taxon>
        <taxon>Embryophyta</taxon>
        <taxon>Tracheophyta</taxon>
        <taxon>Spermatophyta</taxon>
        <taxon>Magnoliopsida</taxon>
        <taxon>eudicotyledons</taxon>
        <taxon>Gunneridae</taxon>
        <taxon>Pentapetalae</taxon>
        <taxon>rosids</taxon>
        <taxon>fabids</taxon>
        <taxon>Fabales</taxon>
        <taxon>Fabaceae</taxon>
        <taxon>Papilionoideae</taxon>
        <taxon>50 kb inversion clade</taxon>
        <taxon>NPAAA clade</taxon>
        <taxon>indigoferoid/millettioid clade</taxon>
        <taxon>Phaseoleae</taxon>
        <taxon>Mucuna</taxon>
    </lineage>
</organism>
<protein>
    <recommendedName>
        <fullName evidence="1">Integrase zinc-binding domain-containing protein</fullName>
    </recommendedName>
</protein>
<keyword evidence="3" id="KW-1185">Reference proteome</keyword>
<sequence length="100" mass="11719">MDKITPWFAVSSRSIQAIQKNDAKYYIWDDSYLWRLYSDQVIRRCILDPKFQSVLHFFHSASGGGHNGSTQIARKVLDCGFYWSTIFRDTHQFVSTCEQC</sequence>
<dbReference type="Proteomes" id="UP000257109">
    <property type="component" value="Unassembled WGS sequence"/>
</dbReference>
<dbReference type="AlphaFoldDB" id="A0A371HH22"/>